<proteinExistence type="predicted"/>
<dbReference type="InterPro" id="IPR011006">
    <property type="entry name" value="CheY-like_superfamily"/>
</dbReference>
<dbReference type="GO" id="GO:0000156">
    <property type="term" value="F:phosphorelay response regulator activity"/>
    <property type="evidence" value="ECO:0007669"/>
    <property type="project" value="TreeGrafter"/>
</dbReference>
<dbReference type="InterPro" id="IPR039420">
    <property type="entry name" value="WalR-like"/>
</dbReference>
<sequence>MKILVIEDDRDIVDFISLALGIGWPGIEIEVADTGEKGIDMAGKVKPDVVTVDLGLPGLNGFEVIKSIRVFSKVPIIVLTVRGEEKDIVRGLELGADEYVVKPFGQMELIARIRALIRRNQAKGELKPLVYGSLTFDAAKRLVNTGGRDTILTTTEANILEQLMSKPGETATHSAIAEKLWGSNYPEASEAIKVHIRHIREKIESDPGKPQIILTRFGVGYYLAKPV</sequence>
<dbReference type="Gene3D" id="1.10.10.10">
    <property type="entry name" value="Winged helix-like DNA-binding domain superfamily/Winged helix DNA-binding domain"/>
    <property type="match status" value="1"/>
</dbReference>
<dbReference type="Gene3D" id="6.10.250.690">
    <property type="match status" value="1"/>
</dbReference>
<dbReference type="Proteomes" id="UP000185934">
    <property type="component" value="Chromosome"/>
</dbReference>
<dbReference type="InterPro" id="IPR016032">
    <property type="entry name" value="Sig_transdc_resp-reg_C-effctor"/>
</dbReference>
<keyword evidence="1 3" id="KW-0238">DNA-binding</keyword>
<gene>
    <name evidence="6" type="ORF">Dform_01933</name>
</gene>
<dbReference type="PROSITE" id="PS51755">
    <property type="entry name" value="OMPR_PHOB"/>
    <property type="match status" value="1"/>
</dbReference>
<dbReference type="SUPFAM" id="SSF52172">
    <property type="entry name" value="CheY-like"/>
    <property type="match status" value="1"/>
</dbReference>
<dbReference type="SMART" id="SM00448">
    <property type="entry name" value="REC"/>
    <property type="match status" value="1"/>
</dbReference>
<dbReference type="Gene3D" id="3.40.50.2300">
    <property type="match status" value="1"/>
</dbReference>
<dbReference type="STRING" id="1839801.Dform_01933"/>
<dbReference type="InterPro" id="IPR001789">
    <property type="entry name" value="Sig_transdc_resp-reg_receiver"/>
</dbReference>
<dbReference type="GO" id="GO:0032993">
    <property type="term" value="C:protein-DNA complex"/>
    <property type="evidence" value="ECO:0007669"/>
    <property type="project" value="TreeGrafter"/>
</dbReference>
<dbReference type="AlphaFoldDB" id="A0A1P8F9Y4"/>
<dbReference type="CDD" id="cd00383">
    <property type="entry name" value="trans_reg_C"/>
    <property type="match status" value="1"/>
</dbReference>
<evidence type="ECO:0000259" key="4">
    <source>
        <dbReference type="PROSITE" id="PS50110"/>
    </source>
</evidence>
<dbReference type="EMBL" id="CP018258">
    <property type="protein sequence ID" value="APV45248.1"/>
    <property type="molecule type" value="Genomic_DNA"/>
</dbReference>
<feature type="domain" description="Response regulatory" evidence="4">
    <location>
        <begin position="2"/>
        <end position="117"/>
    </location>
</feature>
<evidence type="ECO:0000256" key="2">
    <source>
        <dbReference type="PROSITE-ProRule" id="PRU00169"/>
    </source>
</evidence>
<dbReference type="GO" id="GO:0005829">
    <property type="term" value="C:cytosol"/>
    <property type="evidence" value="ECO:0007669"/>
    <property type="project" value="TreeGrafter"/>
</dbReference>
<evidence type="ECO:0000313" key="6">
    <source>
        <dbReference type="EMBL" id="APV45248.1"/>
    </source>
</evidence>
<dbReference type="RefSeq" id="WP_076004815.1">
    <property type="nucleotide sequence ID" value="NZ_CP018258.1"/>
</dbReference>
<reference evidence="7" key="1">
    <citation type="submission" date="2016-11" db="EMBL/GenBank/DDBJ databases">
        <title>Dehalogenimonas formicexedens sp. nov., a chlorinated alkane respiring bacterium isolated from contaminated groundwater.</title>
        <authorList>
            <person name="Key T.A."/>
            <person name="Bowman K.S."/>
            <person name="Lee I."/>
            <person name="Chun J."/>
            <person name="Albuquerque L."/>
            <person name="da Costa M.S."/>
            <person name="Rainey F.A."/>
            <person name="Moe W.M."/>
        </authorList>
    </citation>
    <scope>NUCLEOTIDE SEQUENCE [LARGE SCALE GENOMIC DNA]</scope>
    <source>
        <strain evidence="7">NSZ-14</strain>
    </source>
</reference>
<evidence type="ECO:0000256" key="3">
    <source>
        <dbReference type="PROSITE-ProRule" id="PRU01091"/>
    </source>
</evidence>
<keyword evidence="7" id="KW-1185">Reference proteome</keyword>
<accession>A0A1P8F9Y4</accession>
<keyword evidence="2" id="KW-0597">Phosphoprotein</keyword>
<dbReference type="GO" id="GO:0006355">
    <property type="term" value="P:regulation of DNA-templated transcription"/>
    <property type="evidence" value="ECO:0007669"/>
    <property type="project" value="InterPro"/>
</dbReference>
<dbReference type="SUPFAM" id="SSF46894">
    <property type="entry name" value="C-terminal effector domain of the bipartite response regulators"/>
    <property type="match status" value="1"/>
</dbReference>
<dbReference type="SMART" id="SM00862">
    <property type="entry name" value="Trans_reg_C"/>
    <property type="match status" value="1"/>
</dbReference>
<feature type="domain" description="OmpR/PhoB-type" evidence="5">
    <location>
        <begin position="126"/>
        <end position="225"/>
    </location>
</feature>
<dbReference type="Pfam" id="PF00072">
    <property type="entry name" value="Response_reg"/>
    <property type="match status" value="1"/>
</dbReference>
<dbReference type="PANTHER" id="PTHR48111">
    <property type="entry name" value="REGULATOR OF RPOS"/>
    <property type="match status" value="1"/>
</dbReference>
<dbReference type="InterPro" id="IPR001867">
    <property type="entry name" value="OmpR/PhoB-type_DNA-bd"/>
</dbReference>
<protein>
    <submittedName>
        <fullName evidence="6">Two-component system, OmpR family, KDP operon response regulator KdpE</fullName>
    </submittedName>
</protein>
<feature type="DNA-binding region" description="OmpR/PhoB-type" evidence="3">
    <location>
        <begin position="126"/>
        <end position="225"/>
    </location>
</feature>
<dbReference type="KEGG" id="dfo:Dform_01933"/>
<dbReference type="GO" id="GO:0000976">
    <property type="term" value="F:transcription cis-regulatory region binding"/>
    <property type="evidence" value="ECO:0007669"/>
    <property type="project" value="TreeGrafter"/>
</dbReference>
<dbReference type="PROSITE" id="PS50110">
    <property type="entry name" value="RESPONSE_REGULATORY"/>
    <property type="match status" value="1"/>
</dbReference>
<organism evidence="6 7">
    <name type="scientific">Dehalogenimonas formicexedens</name>
    <dbReference type="NCBI Taxonomy" id="1839801"/>
    <lineage>
        <taxon>Bacteria</taxon>
        <taxon>Bacillati</taxon>
        <taxon>Chloroflexota</taxon>
        <taxon>Dehalococcoidia</taxon>
        <taxon>Dehalococcoidales</taxon>
        <taxon>Dehalococcoidaceae</taxon>
        <taxon>Dehalogenimonas</taxon>
    </lineage>
</organism>
<evidence type="ECO:0000256" key="1">
    <source>
        <dbReference type="ARBA" id="ARBA00023125"/>
    </source>
</evidence>
<dbReference type="PANTHER" id="PTHR48111:SF50">
    <property type="entry name" value="KDP OPERON TRANSCRIPTIONAL REGULATORY PROTEIN KDPE"/>
    <property type="match status" value="1"/>
</dbReference>
<evidence type="ECO:0000313" key="7">
    <source>
        <dbReference type="Proteomes" id="UP000185934"/>
    </source>
</evidence>
<feature type="modified residue" description="4-aspartylphosphate" evidence="2">
    <location>
        <position position="53"/>
    </location>
</feature>
<dbReference type="Pfam" id="PF00486">
    <property type="entry name" value="Trans_reg_C"/>
    <property type="match status" value="1"/>
</dbReference>
<name>A0A1P8F9Y4_9CHLR</name>
<evidence type="ECO:0000259" key="5">
    <source>
        <dbReference type="PROSITE" id="PS51755"/>
    </source>
</evidence>
<dbReference type="OrthoDB" id="151098at2"/>
<dbReference type="InterPro" id="IPR036388">
    <property type="entry name" value="WH-like_DNA-bd_sf"/>
</dbReference>